<evidence type="ECO:0000313" key="2">
    <source>
        <dbReference type="EMBL" id="MBA0839464.1"/>
    </source>
</evidence>
<accession>A0A7J9JZ64</accession>
<evidence type="ECO:0000313" key="3">
    <source>
        <dbReference type="Proteomes" id="UP000593575"/>
    </source>
</evidence>
<comment type="caution">
    <text evidence="2">The sequence shown here is derived from an EMBL/GenBank/DDBJ whole genome shotgun (WGS) entry which is preliminary data.</text>
</comment>
<name>A0A7J9JZ64_9ROSI</name>
<dbReference type="EMBL" id="JABFAE010000010">
    <property type="protein sequence ID" value="MBA0839464.1"/>
    <property type="molecule type" value="Genomic_DNA"/>
</dbReference>
<gene>
    <name evidence="2" type="ORF">Goarm_005183</name>
</gene>
<dbReference type="Proteomes" id="UP000593575">
    <property type="component" value="Unassembled WGS sequence"/>
</dbReference>
<organism evidence="2 3">
    <name type="scientific">Gossypium armourianum</name>
    <dbReference type="NCBI Taxonomy" id="34283"/>
    <lineage>
        <taxon>Eukaryota</taxon>
        <taxon>Viridiplantae</taxon>
        <taxon>Streptophyta</taxon>
        <taxon>Embryophyta</taxon>
        <taxon>Tracheophyta</taxon>
        <taxon>Spermatophyta</taxon>
        <taxon>Magnoliopsida</taxon>
        <taxon>eudicotyledons</taxon>
        <taxon>Gunneridae</taxon>
        <taxon>Pentapetalae</taxon>
        <taxon>rosids</taxon>
        <taxon>malvids</taxon>
        <taxon>Malvales</taxon>
        <taxon>Malvaceae</taxon>
        <taxon>Malvoideae</taxon>
        <taxon>Gossypium</taxon>
    </lineage>
</organism>
<dbReference type="Pfam" id="PF26130">
    <property type="entry name" value="PB1-like"/>
    <property type="match status" value="1"/>
</dbReference>
<keyword evidence="3" id="KW-1185">Reference proteome</keyword>
<proteinExistence type="predicted"/>
<evidence type="ECO:0000259" key="1">
    <source>
        <dbReference type="Pfam" id="PF26130"/>
    </source>
</evidence>
<feature type="domain" description="PB1-like" evidence="1">
    <location>
        <begin position="11"/>
        <end position="103"/>
    </location>
</feature>
<sequence length="154" mass="17562">MFSEEEYYKNLYFWGKFARDPHVRYSGGELVRLKEDPDKISYFELCKIVKNWLGFNTMQLIYFHIPDSRTLQDNLRVVWNDSTTIDMLNYCVKQKDIDLYVKHEIDTVIFADDDLLLAVVTVEGFCGGNKCVEGGKGGEGGEVEGVEGLNGEGV</sequence>
<reference evidence="2 3" key="1">
    <citation type="journal article" date="2019" name="Genome Biol. Evol.">
        <title>Insights into the evolution of the New World diploid cottons (Gossypium, subgenus Houzingenia) based on genome sequencing.</title>
        <authorList>
            <person name="Grover C.E."/>
            <person name="Arick M.A. 2nd"/>
            <person name="Thrash A."/>
            <person name="Conover J.L."/>
            <person name="Sanders W.S."/>
            <person name="Peterson D.G."/>
            <person name="Frelichowski J.E."/>
            <person name="Scheffler J.A."/>
            <person name="Scheffler B.E."/>
            <person name="Wendel J.F."/>
        </authorList>
    </citation>
    <scope>NUCLEOTIDE SEQUENCE [LARGE SCALE GENOMIC DNA]</scope>
    <source>
        <strain evidence="2">6</strain>
        <tissue evidence="2">Leaf</tissue>
    </source>
</reference>
<protein>
    <recommendedName>
        <fullName evidence="1">PB1-like domain-containing protein</fullName>
    </recommendedName>
</protein>
<dbReference type="InterPro" id="IPR058594">
    <property type="entry name" value="PB1-like_dom_pln"/>
</dbReference>
<dbReference type="AlphaFoldDB" id="A0A7J9JZ64"/>